<evidence type="ECO:0000259" key="9">
    <source>
        <dbReference type="PROSITE" id="PS51012"/>
    </source>
</evidence>
<evidence type="ECO:0000256" key="7">
    <source>
        <dbReference type="ARBA" id="ARBA00023136"/>
    </source>
</evidence>
<name>A0A1J5QJ77_9ZZZZ</name>
<dbReference type="EMBL" id="MLJW01000693">
    <property type="protein sequence ID" value="OIQ83550.1"/>
    <property type="molecule type" value="Genomic_DNA"/>
</dbReference>
<keyword evidence="3" id="KW-0813">Transport</keyword>
<dbReference type="InterPro" id="IPR051449">
    <property type="entry name" value="ABC-2_transporter_component"/>
</dbReference>
<feature type="transmembrane region" description="Helical" evidence="8">
    <location>
        <begin position="21"/>
        <end position="41"/>
    </location>
</feature>
<proteinExistence type="inferred from homology"/>
<keyword evidence="5 8" id="KW-0812">Transmembrane</keyword>
<evidence type="ECO:0000256" key="8">
    <source>
        <dbReference type="SAM" id="Phobius"/>
    </source>
</evidence>
<evidence type="ECO:0000256" key="6">
    <source>
        <dbReference type="ARBA" id="ARBA00022989"/>
    </source>
</evidence>
<evidence type="ECO:0000313" key="10">
    <source>
        <dbReference type="EMBL" id="OIQ83550.1"/>
    </source>
</evidence>
<dbReference type="PROSITE" id="PS51012">
    <property type="entry name" value="ABC_TM2"/>
    <property type="match status" value="1"/>
</dbReference>
<feature type="domain" description="ABC transmembrane type-2" evidence="9">
    <location>
        <begin position="134"/>
        <end position="376"/>
    </location>
</feature>
<evidence type="ECO:0000256" key="5">
    <source>
        <dbReference type="ARBA" id="ARBA00022692"/>
    </source>
</evidence>
<protein>
    <submittedName>
        <fullName evidence="10">Inner membrane transport permease YbhS</fullName>
    </submittedName>
</protein>
<organism evidence="10">
    <name type="scientific">mine drainage metagenome</name>
    <dbReference type="NCBI Taxonomy" id="410659"/>
    <lineage>
        <taxon>unclassified sequences</taxon>
        <taxon>metagenomes</taxon>
        <taxon>ecological metagenomes</taxon>
    </lineage>
</organism>
<gene>
    <name evidence="10" type="primary">ybhS_8</name>
    <name evidence="10" type="ORF">GALL_346520</name>
</gene>
<keyword evidence="7 8" id="KW-0472">Membrane</keyword>
<evidence type="ECO:0000256" key="3">
    <source>
        <dbReference type="ARBA" id="ARBA00022448"/>
    </source>
</evidence>
<dbReference type="Gene3D" id="3.40.1710.10">
    <property type="entry name" value="abc type-2 transporter like domain"/>
    <property type="match status" value="1"/>
</dbReference>
<feature type="transmembrane region" description="Helical" evidence="8">
    <location>
        <begin position="351"/>
        <end position="370"/>
    </location>
</feature>
<keyword evidence="4" id="KW-1003">Cell membrane</keyword>
<dbReference type="AlphaFoldDB" id="A0A1J5QJ77"/>
<feature type="transmembrane region" description="Helical" evidence="8">
    <location>
        <begin position="262"/>
        <end position="284"/>
    </location>
</feature>
<evidence type="ECO:0000256" key="1">
    <source>
        <dbReference type="ARBA" id="ARBA00004651"/>
    </source>
</evidence>
<feature type="transmembrane region" description="Helical" evidence="8">
    <location>
        <begin position="296"/>
        <end position="313"/>
    </location>
</feature>
<keyword evidence="6 8" id="KW-1133">Transmembrane helix</keyword>
<accession>A0A1J5QJ77</accession>
<comment type="similarity">
    <text evidence="2">Belongs to the ABC-2 integral membrane protein family.</text>
</comment>
<dbReference type="Pfam" id="PF12698">
    <property type="entry name" value="ABC2_membrane_3"/>
    <property type="match status" value="1"/>
</dbReference>
<comment type="caution">
    <text evidence="10">The sequence shown here is derived from an EMBL/GenBank/DDBJ whole genome shotgun (WGS) entry which is preliminary data.</text>
</comment>
<dbReference type="InterPro" id="IPR013525">
    <property type="entry name" value="ABC2_TM"/>
</dbReference>
<dbReference type="GO" id="GO:0140359">
    <property type="term" value="F:ABC-type transporter activity"/>
    <property type="evidence" value="ECO:0007669"/>
    <property type="project" value="InterPro"/>
</dbReference>
<evidence type="ECO:0000256" key="2">
    <source>
        <dbReference type="ARBA" id="ARBA00007783"/>
    </source>
</evidence>
<feature type="transmembrane region" description="Helical" evidence="8">
    <location>
        <begin position="183"/>
        <end position="205"/>
    </location>
</feature>
<dbReference type="InterPro" id="IPR047817">
    <property type="entry name" value="ABC2_TM_bact-type"/>
</dbReference>
<dbReference type="PANTHER" id="PTHR30294:SF29">
    <property type="entry name" value="MULTIDRUG ABC TRANSPORTER PERMEASE YBHS-RELATED"/>
    <property type="match status" value="1"/>
</dbReference>
<dbReference type="GO" id="GO:0005886">
    <property type="term" value="C:plasma membrane"/>
    <property type="evidence" value="ECO:0007669"/>
    <property type="project" value="UniProtKB-SubCell"/>
</dbReference>
<sequence length="378" mass="41193">MNLRRLFAMAYKEALQILRDPRSLAIALFMPLMQMALLGYGVSLDIKHVPMCVYDQENSQLSRAIVDRFDAAGWFSVSKVLHNQAGIRNAMNGGQCIAAIVIPVDFSRVLATTGTASLQAIFDATDVNTTNIALGYIQGVVAQANAQIQTQWAAAHGVRPSLLGQVDLEPSTWFNETLDSRNFIIPGVVAVILALVGAQLTSLTVSREWERGTMEQLISTPVTALEVMLGKLIPYFIIGLVDATICLAGAVFWFGVPFRGNLGTLFVATALFSLVILGIGYLISVHIRSQLGASQIALLVTMLPTTLLSGYTFPIDQMPAPIQALTLIVYPRYYVTILRAIFLKGSSLADLWQPLLALVAFAVLIVWLAARAFHKRLD</sequence>
<dbReference type="PANTHER" id="PTHR30294">
    <property type="entry name" value="MEMBRANE COMPONENT OF ABC TRANSPORTER YHHJ-RELATED"/>
    <property type="match status" value="1"/>
</dbReference>
<reference evidence="10" key="1">
    <citation type="submission" date="2016-10" db="EMBL/GenBank/DDBJ databases">
        <title>Sequence of Gallionella enrichment culture.</title>
        <authorList>
            <person name="Poehlein A."/>
            <person name="Muehling M."/>
            <person name="Daniel R."/>
        </authorList>
    </citation>
    <scope>NUCLEOTIDE SEQUENCE</scope>
</reference>
<comment type="subcellular location">
    <subcellularLocation>
        <location evidence="1">Cell membrane</location>
        <topology evidence="1">Multi-pass membrane protein</topology>
    </subcellularLocation>
</comment>
<feature type="transmembrane region" description="Helical" evidence="8">
    <location>
        <begin position="232"/>
        <end position="256"/>
    </location>
</feature>
<evidence type="ECO:0000256" key="4">
    <source>
        <dbReference type="ARBA" id="ARBA00022475"/>
    </source>
</evidence>